<accession>A0AA97KFJ2</accession>
<evidence type="ECO:0000256" key="5">
    <source>
        <dbReference type="ARBA" id="ARBA00022782"/>
    </source>
</evidence>
<evidence type="ECO:0000259" key="11">
    <source>
        <dbReference type="Pfam" id="PF02014"/>
    </source>
</evidence>
<comment type="subcellular location">
    <subcellularLocation>
        <location evidence="1">Apical cell membrane</location>
    </subcellularLocation>
</comment>
<comment type="function">
    <text evidence="8">Modulates leading keratinocyte migration and cellular adhesion to matrix proteins during a wound-healing response and promotes wound repair. May play a role during trichilemmal differentiation of the hair follicle.</text>
</comment>
<keyword evidence="12" id="KW-1185">Reference proteome</keyword>
<gene>
    <name evidence="13" type="primary">LOC129342314</name>
</gene>
<dbReference type="PANTHER" id="PTHR22527:SF2">
    <property type="entry name" value="PLACENTA-EXPRESSED TRANSCRIPT 1 PROTEIN"/>
    <property type="match status" value="1"/>
</dbReference>
<evidence type="ECO:0000256" key="4">
    <source>
        <dbReference type="ARBA" id="ARBA00022729"/>
    </source>
</evidence>
<reference evidence="13" key="1">
    <citation type="submission" date="2025-08" db="UniProtKB">
        <authorList>
            <consortium name="RefSeq"/>
        </authorList>
    </citation>
    <scope>IDENTIFICATION</scope>
    <source>
        <tissue evidence="13">Blood</tissue>
    </source>
</reference>
<dbReference type="Gene3D" id="2.60.40.4060">
    <property type="entry name" value="Reeler domain"/>
    <property type="match status" value="1"/>
</dbReference>
<dbReference type="AlphaFoldDB" id="A0AA97KFJ2"/>
<proteinExistence type="predicted"/>
<keyword evidence="6" id="KW-0472">Membrane</keyword>
<keyword evidence="3" id="KW-1003">Cell membrane</keyword>
<feature type="region of interest" description="Disordered" evidence="9">
    <location>
        <begin position="174"/>
        <end position="194"/>
    </location>
</feature>
<dbReference type="GO" id="GO:0035313">
    <property type="term" value="P:wound healing, spreading of epidermal cells"/>
    <property type="evidence" value="ECO:0007669"/>
    <property type="project" value="TreeGrafter"/>
</dbReference>
<dbReference type="GO" id="GO:0001953">
    <property type="term" value="P:negative regulation of cell-matrix adhesion"/>
    <property type="evidence" value="ECO:0007669"/>
    <property type="project" value="TreeGrafter"/>
</dbReference>
<dbReference type="PANTHER" id="PTHR22527">
    <property type="entry name" value="PLACENTA-EXPRESSED TRANSCRIPT 1 PROTEIN"/>
    <property type="match status" value="1"/>
</dbReference>
<organism evidence="12 13">
    <name type="scientific">Eublepharis macularius</name>
    <name type="common">Leopard gecko</name>
    <name type="synonym">Cyrtodactylus macularius</name>
    <dbReference type="NCBI Taxonomy" id="481883"/>
    <lineage>
        <taxon>Eukaryota</taxon>
        <taxon>Metazoa</taxon>
        <taxon>Chordata</taxon>
        <taxon>Craniata</taxon>
        <taxon>Vertebrata</taxon>
        <taxon>Euteleostomi</taxon>
        <taxon>Lepidosauria</taxon>
        <taxon>Squamata</taxon>
        <taxon>Bifurcata</taxon>
        <taxon>Gekkota</taxon>
        <taxon>Eublepharidae</taxon>
        <taxon>Eublepharinae</taxon>
        <taxon>Eublepharis</taxon>
    </lineage>
</organism>
<name>A0AA97KFJ2_EUBMA</name>
<evidence type="ECO:0000313" key="12">
    <source>
        <dbReference type="Proteomes" id="UP001190640"/>
    </source>
</evidence>
<evidence type="ECO:0000256" key="3">
    <source>
        <dbReference type="ARBA" id="ARBA00022475"/>
    </source>
</evidence>
<dbReference type="InterPro" id="IPR042307">
    <property type="entry name" value="Reeler_sf"/>
</dbReference>
<dbReference type="InterPro" id="IPR026184">
    <property type="entry name" value="PLET1"/>
</dbReference>
<evidence type="ECO:0000256" key="8">
    <source>
        <dbReference type="ARBA" id="ARBA00024756"/>
    </source>
</evidence>
<dbReference type="Pfam" id="PF02014">
    <property type="entry name" value="Reeler"/>
    <property type="match status" value="1"/>
</dbReference>
<dbReference type="GeneID" id="129342314"/>
<evidence type="ECO:0000256" key="6">
    <source>
        <dbReference type="ARBA" id="ARBA00023136"/>
    </source>
</evidence>
<keyword evidence="5" id="KW-0221">Differentiation</keyword>
<keyword evidence="7" id="KW-0325">Glycoprotein</keyword>
<evidence type="ECO:0000256" key="10">
    <source>
        <dbReference type="SAM" id="SignalP"/>
    </source>
</evidence>
<dbReference type="Proteomes" id="UP001190640">
    <property type="component" value="Chromosome 14"/>
</dbReference>
<feature type="signal peptide" evidence="10">
    <location>
        <begin position="1"/>
        <end position="22"/>
    </location>
</feature>
<feature type="chain" id="PRO_5041710130" description="Placenta-expressed transcript 1 protein" evidence="10">
    <location>
        <begin position="23"/>
        <end position="221"/>
    </location>
</feature>
<dbReference type="RefSeq" id="XP_054853989.1">
    <property type="nucleotide sequence ID" value="XM_054998014.1"/>
</dbReference>
<dbReference type="InterPro" id="IPR002861">
    <property type="entry name" value="Reeler_dom"/>
</dbReference>
<dbReference type="GO" id="GO:0016324">
    <property type="term" value="C:apical plasma membrane"/>
    <property type="evidence" value="ECO:0007669"/>
    <property type="project" value="UniProtKB-SubCell"/>
</dbReference>
<dbReference type="GO" id="GO:0030335">
    <property type="term" value="P:positive regulation of cell migration"/>
    <property type="evidence" value="ECO:0007669"/>
    <property type="project" value="TreeGrafter"/>
</dbReference>
<sequence>MTTSKCVLQLLFLGLLVSPAFLQEHPCEIVKKTVKHGSFHLDVSPPTYKPGEIYTVTIQGIDNSTFVILQATSSKNYSGGLWETENEGISCSGNEYVVQKNVSGNGTRTHWTSPNDVNESAAQIRVFVSFANGTTLLQSRTITRDLTTGGATPAPPTATHRATILSNTHTRLNSTEANHNGASPHHGTQKPYSSASTSQASSVLLAALQFLPVFLGFKLLS</sequence>
<evidence type="ECO:0000313" key="13">
    <source>
        <dbReference type="RefSeq" id="XP_054853989.1"/>
    </source>
</evidence>
<feature type="domain" description="Reelin" evidence="11">
    <location>
        <begin position="35"/>
        <end position="126"/>
    </location>
</feature>
<keyword evidence="4 10" id="KW-0732">Signal</keyword>
<evidence type="ECO:0000256" key="1">
    <source>
        <dbReference type="ARBA" id="ARBA00004221"/>
    </source>
</evidence>
<evidence type="ECO:0000256" key="7">
    <source>
        <dbReference type="ARBA" id="ARBA00023180"/>
    </source>
</evidence>
<evidence type="ECO:0000256" key="9">
    <source>
        <dbReference type="SAM" id="MobiDB-lite"/>
    </source>
</evidence>
<dbReference type="KEGG" id="emc:129342314"/>
<dbReference type="GO" id="GO:0009897">
    <property type="term" value="C:external side of plasma membrane"/>
    <property type="evidence" value="ECO:0007669"/>
    <property type="project" value="TreeGrafter"/>
</dbReference>
<dbReference type="GO" id="GO:0030154">
    <property type="term" value="P:cell differentiation"/>
    <property type="evidence" value="ECO:0007669"/>
    <property type="project" value="UniProtKB-KW"/>
</dbReference>
<protein>
    <recommendedName>
        <fullName evidence="2">Placenta-expressed transcript 1 protein</fullName>
    </recommendedName>
</protein>
<evidence type="ECO:0000256" key="2">
    <source>
        <dbReference type="ARBA" id="ARBA00014036"/>
    </source>
</evidence>